<dbReference type="EMBL" id="CAMAPE010000005">
    <property type="protein sequence ID" value="CAH9068170.1"/>
    <property type="molecule type" value="Genomic_DNA"/>
</dbReference>
<dbReference type="InterPro" id="IPR015655">
    <property type="entry name" value="PP2C"/>
</dbReference>
<dbReference type="PROSITE" id="PS51746">
    <property type="entry name" value="PPM_2"/>
    <property type="match status" value="1"/>
</dbReference>
<dbReference type="SMART" id="SM00332">
    <property type="entry name" value="PP2Cc"/>
    <property type="match status" value="1"/>
</dbReference>
<organism evidence="3 4">
    <name type="scientific">Cuscuta europaea</name>
    <name type="common">European dodder</name>
    <dbReference type="NCBI Taxonomy" id="41803"/>
    <lineage>
        <taxon>Eukaryota</taxon>
        <taxon>Viridiplantae</taxon>
        <taxon>Streptophyta</taxon>
        <taxon>Embryophyta</taxon>
        <taxon>Tracheophyta</taxon>
        <taxon>Spermatophyta</taxon>
        <taxon>Magnoliopsida</taxon>
        <taxon>eudicotyledons</taxon>
        <taxon>Gunneridae</taxon>
        <taxon>Pentapetalae</taxon>
        <taxon>asterids</taxon>
        <taxon>lamiids</taxon>
        <taxon>Solanales</taxon>
        <taxon>Convolvulaceae</taxon>
        <taxon>Cuscuteae</taxon>
        <taxon>Cuscuta</taxon>
        <taxon>Cuscuta subgen. Cuscuta</taxon>
    </lineage>
</organism>
<keyword evidence="4" id="KW-1185">Reference proteome</keyword>
<dbReference type="OrthoDB" id="10264738at2759"/>
<feature type="compositionally biased region" description="Acidic residues" evidence="1">
    <location>
        <begin position="142"/>
        <end position="153"/>
    </location>
</feature>
<proteinExistence type="predicted"/>
<sequence>MGTCVSCQRGVIERYDVGGNLVEENAERLQRNNGEEEDIYEGVVGRGDYGARIRLHGSSSFISMYSRQGRKGINQDAMTVWENFTGQKGTYFCGVFDGHGPSGHKVSRYIRDILPSKLSQSSSRVISTVSFEVGNDDKNSEDSDEKDDGDGDDPPNPFLDQWKSIFLESFKEMDEDLEGQTTIDIKCSGSTAVTVLKQDEHLVIGNLGDSRAVICTRDDSDQLVAEQLTVDLKPNLPGEFERIKNSNGRVIAMAEEPNVYRIWKPDEDSPGLAMARAFGDFCLKSYGLSSVPQMHYRKLSDKDEFVVLATDGVWDVLSNNEVIRTVASARRRSMAARVLVEHAVRVWKHKYPCARTDDCAAVCLFFKRHRRPSLTNSLSQEATELMAYNYLCSANTDDDGLDTLLNYKVTTEEGEDGGLLLDSKTGGNSSRPEMPTC</sequence>
<dbReference type="InterPro" id="IPR036457">
    <property type="entry name" value="PPM-type-like_dom_sf"/>
</dbReference>
<name>A0A9P1DZ63_CUSEU</name>
<accession>A0A9P1DZ63</accession>
<gene>
    <name evidence="3" type="ORF">CEURO_LOCUS2755</name>
</gene>
<dbReference type="GO" id="GO:0004722">
    <property type="term" value="F:protein serine/threonine phosphatase activity"/>
    <property type="evidence" value="ECO:0007669"/>
    <property type="project" value="InterPro"/>
</dbReference>
<evidence type="ECO:0000259" key="2">
    <source>
        <dbReference type="PROSITE" id="PS51746"/>
    </source>
</evidence>
<comment type="caution">
    <text evidence="3">The sequence shown here is derived from an EMBL/GenBank/DDBJ whole genome shotgun (WGS) entry which is preliminary data.</text>
</comment>
<dbReference type="Pfam" id="PF00481">
    <property type="entry name" value="PP2C"/>
    <property type="match status" value="1"/>
</dbReference>
<dbReference type="Proteomes" id="UP001152484">
    <property type="component" value="Unassembled WGS sequence"/>
</dbReference>
<feature type="region of interest" description="Disordered" evidence="1">
    <location>
        <begin position="416"/>
        <end position="437"/>
    </location>
</feature>
<dbReference type="CDD" id="cd00143">
    <property type="entry name" value="PP2Cc"/>
    <property type="match status" value="1"/>
</dbReference>
<feature type="domain" description="PPM-type phosphatase" evidence="2">
    <location>
        <begin position="61"/>
        <end position="366"/>
    </location>
</feature>
<evidence type="ECO:0000313" key="3">
    <source>
        <dbReference type="EMBL" id="CAH9068170.1"/>
    </source>
</evidence>
<dbReference type="PANTHER" id="PTHR47992">
    <property type="entry name" value="PROTEIN PHOSPHATASE"/>
    <property type="match status" value="1"/>
</dbReference>
<dbReference type="SUPFAM" id="SSF81606">
    <property type="entry name" value="PP2C-like"/>
    <property type="match status" value="1"/>
</dbReference>
<protein>
    <recommendedName>
        <fullName evidence="2">PPM-type phosphatase domain-containing protein</fullName>
    </recommendedName>
</protein>
<dbReference type="Gene3D" id="3.60.40.10">
    <property type="entry name" value="PPM-type phosphatase domain"/>
    <property type="match status" value="1"/>
</dbReference>
<evidence type="ECO:0000256" key="1">
    <source>
        <dbReference type="SAM" id="MobiDB-lite"/>
    </source>
</evidence>
<evidence type="ECO:0000313" key="4">
    <source>
        <dbReference type="Proteomes" id="UP001152484"/>
    </source>
</evidence>
<dbReference type="InterPro" id="IPR001932">
    <property type="entry name" value="PPM-type_phosphatase-like_dom"/>
</dbReference>
<feature type="region of interest" description="Disordered" evidence="1">
    <location>
        <begin position="129"/>
        <end position="158"/>
    </location>
</feature>
<dbReference type="AlphaFoldDB" id="A0A9P1DZ63"/>
<reference evidence="3" key="1">
    <citation type="submission" date="2022-07" db="EMBL/GenBank/DDBJ databases">
        <authorList>
            <person name="Macas J."/>
            <person name="Novak P."/>
            <person name="Neumann P."/>
        </authorList>
    </citation>
    <scope>NUCLEOTIDE SEQUENCE</scope>
</reference>